<dbReference type="AlphaFoldDB" id="A0A9W9CUU8"/>
<evidence type="ECO:0000256" key="1">
    <source>
        <dbReference type="SAM" id="MobiDB-lite"/>
    </source>
</evidence>
<evidence type="ECO:0000313" key="3">
    <source>
        <dbReference type="EMBL" id="KAJ4387799.1"/>
    </source>
</evidence>
<gene>
    <name evidence="3" type="ORF">N0V93_008401</name>
</gene>
<feature type="region of interest" description="Disordered" evidence="1">
    <location>
        <begin position="63"/>
        <end position="111"/>
    </location>
</feature>
<accession>A0A9W9CUU8</accession>
<keyword evidence="2" id="KW-0732">Signal</keyword>
<protein>
    <submittedName>
        <fullName evidence="3">Uncharacterized protein</fullName>
    </submittedName>
</protein>
<feature type="chain" id="PRO_5040931316" evidence="2">
    <location>
        <begin position="19"/>
        <end position="324"/>
    </location>
</feature>
<proteinExistence type="predicted"/>
<organism evidence="3 4">
    <name type="scientific">Gnomoniopsis smithogilvyi</name>
    <dbReference type="NCBI Taxonomy" id="1191159"/>
    <lineage>
        <taxon>Eukaryota</taxon>
        <taxon>Fungi</taxon>
        <taxon>Dikarya</taxon>
        <taxon>Ascomycota</taxon>
        <taxon>Pezizomycotina</taxon>
        <taxon>Sordariomycetes</taxon>
        <taxon>Sordariomycetidae</taxon>
        <taxon>Diaporthales</taxon>
        <taxon>Gnomoniaceae</taxon>
        <taxon>Gnomoniopsis</taxon>
    </lineage>
</organism>
<feature type="signal peptide" evidence="2">
    <location>
        <begin position="1"/>
        <end position="18"/>
    </location>
</feature>
<feature type="compositionally biased region" description="Low complexity" evidence="1">
    <location>
        <begin position="63"/>
        <end position="89"/>
    </location>
</feature>
<reference evidence="3" key="1">
    <citation type="submission" date="2022-10" db="EMBL/GenBank/DDBJ databases">
        <title>Tapping the CABI collections for fungal endophytes: first genome assemblies for Collariella, Neodidymelliopsis, Ascochyta clinopodiicola, Didymella pomorum, Didymosphaeria variabile, Neocosmospora piperis and Neocucurbitaria cava.</title>
        <authorList>
            <person name="Hill R."/>
        </authorList>
    </citation>
    <scope>NUCLEOTIDE SEQUENCE</scope>
    <source>
        <strain evidence="3">IMI 355082</strain>
    </source>
</reference>
<evidence type="ECO:0000313" key="4">
    <source>
        <dbReference type="Proteomes" id="UP001140453"/>
    </source>
</evidence>
<dbReference type="EMBL" id="JAPEVB010000005">
    <property type="protein sequence ID" value="KAJ4387799.1"/>
    <property type="molecule type" value="Genomic_DNA"/>
</dbReference>
<sequence>MRPFTATIAALSLVVVAAVPAATGDAACATIPPPSTSSCTTTVLTVLATGAAATAPLQTPAATAASASRNNGTASTGASSNSTASTGTNVQKFTGSLGGPPPPVISSTGERPFSVNGDTFVGVSAALGRSCDIQHNACADAANSGKISADVGQCDQQNTACHAANNLKKRLSLEARRATSLDTRAAALDLGSCSDASIVFGDGIDGRNTAAFVPANQQDFNHGSALNIGVVAGFICQRLDSPCNAPSDTQASCAQASAAAVAVTQDQAAADAWNAIMGNGAGGSNAGVAGATVASAPAAAITPAPALAAMPSPAVQLMTFSSCS</sequence>
<comment type="caution">
    <text evidence="3">The sequence shown here is derived from an EMBL/GenBank/DDBJ whole genome shotgun (WGS) entry which is preliminary data.</text>
</comment>
<dbReference type="Proteomes" id="UP001140453">
    <property type="component" value="Unassembled WGS sequence"/>
</dbReference>
<keyword evidence="4" id="KW-1185">Reference proteome</keyword>
<evidence type="ECO:0000256" key="2">
    <source>
        <dbReference type="SAM" id="SignalP"/>
    </source>
</evidence>
<dbReference type="OrthoDB" id="2153847at2759"/>
<name>A0A9W9CUU8_9PEZI</name>